<evidence type="ECO:0000313" key="3">
    <source>
        <dbReference type="EMBL" id="MFC5855892.1"/>
    </source>
</evidence>
<organism evidence="3 4">
    <name type="scientific">Streptomyces chlorus</name>
    <dbReference type="NCBI Taxonomy" id="887452"/>
    <lineage>
        <taxon>Bacteria</taxon>
        <taxon>Bacillati</taxon>
        <taxon>Actinomycetota</taxon>
        <taxon>Actinomycetes</taxon>
        <taxon>Kitasatosporales</taxon>
        <taxon>Streptomycetaceae</taxon>
        <taxon>Streptomyces</taxon>
    </lineage>
</organism>
<gene>
    <name evidence="3" type="ORF">ACFPZI_30195</name>
</gene>
<reference evidence="4" key="1">
    <citation type="journal article" date="2019" name="Int. J. Syst. Evol. Microbiol.">
        <title>The Global Catalogue of Microorganisms (GCM) 10K type strain sequencing project: providing services to taxonomists for standard genome sequencing and annotation.</title>
        <authorList>
            <consortium name="The Broad Institute Genomics Platform"/>
            <consortium name="The Broad Institute Genome Sequencing Center for Infectious Disease"/>
            <person name="Wu L."/>
            <person name="Ma J."/>
        </authorList>
    </citation>
    <scope>NUCLEOTIDE SEQUENCE [LARGE SCALE GENOMIC DNA]</scope>
    <source>
        <strain evidence="4">JCM 10411</strain>
    </source>
</reference>
<sequence length="294" mass="31967">MMRTDGRKPIVVGVDPDPDKRVALAWAADEADRRHLPLTLVYAQGEPVPGFREKGSPPSWEKWWEELHTTGNDVLERASAFVESRCPDVETSAVLSEGHPAWVLAEHSHHATQVVVGSWHLGAARELFSSAAVALPLTAHAACPVVVVREPEHTTQQPPYLVVGVDGSPHSAAAVDFAFEEASSRGTGLRALYVWHTPLLGVLDEGATLQECRRLLSETVAGRTAAHPEVELRHEVMKGHPVQELTEASTHALGLVVGMRGRGGFSGMRLGSVSQGVLHHARCPVFMVPYKRER</sequence>
<dbReference type="EMBL" id="JBHSOA010000075">
    <property type="protein sequence ID" value="MFC5855892.1"/>
    <property type="molecule type" value="Genomic_DNA"/>
</dbReference>
<dbReference type="Proteomes" id="UP001596180">
    <property type="component" value="Unassembled WGS sequence"/>
</dbReference>
<evidence type="ECO:0000256" key="1">
    <source>
        <dbReference type="ARBA" id="ARBA00008791"/>
    </source>
</evidence>
<dbReference type="PANTHER" id="PTHR46553">
    <property type="entry name" value="ADENINE NUCLEOTIDE ALPHA HYDROLASES-LIKE SUPERFAMILY PROTEIN"/>
    <property type="match status" value="1"/>
</dbReference>
<dbReference type="Gene3D" id="3.40.50.620">
    <property type="entry name" value="HUPs"/>
    <property type="match status" value="2"/>
</dbReference>
<keyword evidence="4" id="KW-1185">Reference proteome</keyword>
<dbReference type="SUPFAM" id="SSF52402">
    <property type="entry name" value="Adenine nucleotide alpha hydrolases-like"/>
    <property type="match status" value="2"/>
</dbReference>
<dbReference type="InterPro" id="IPR006015">
    <property type="entry name" value="Universal_stress_UspA"/>
</dbReference>
<evidence type="ECO:0000259" key="2">
    <source>
        <dbReference type="Pfam" id="PF00582"/>
    </source>
</evidence>
<accession>A0ABW1E4Y2</accession>
<dbReference type="RefSeq" id="WP_381369684.1">
    <property type="nucleotide sequence ID" value="NZ_JBHSOA010000075.1"/>
</dbReference>
<dbReference type="InterPro" id="IPR014729">
    <property type="entry name" value="Rossmann-like_a/b/a_fold"/>
</dbReference>
<evidence type="ECO:0000313" key="4">
    <source>
        <dbReference type="Proteomes" id="UP001596180"/>
    </source>
</evidence>
<feature type="domain" description="UspA" evidence="2">
    <location>
        <begin position="162"/>
        <end position="289"/>
    </location>
</feature>
<protein>
    <submittedName>
        <fullName evidence="3">Universal stress protein</fullName>
    </submittedName>
</protein>
<comment type="caution">
    <text evidence="3">The sequence shown here is derived from an EMBL/GenBank/DDBJ whole genome shotgun (WGS) entry which is preliminary data.</text>
</comment>
<dbReference type="PRINTS" id="PR01438">
    <property type="entry name" value="UNVRSLSTRESS"/>
</dbReference>
<proteinExistence type="inferred from homology"/>
<dbReference type="Pfam" id="PF00582">
    <property type="entry name" value="Usp"/>
    <property type="match status" value="2"/>
</dbReference>
<feature type="domain" description="UspA" evidence="2">
    <location>
        <begin position="7"/>
        <end position="149"/>
    </location>
</feature>
<dbReference type="InterPro" id="IPR006016">
    <property type="entry name" value="UspA"/>
</dbReference>
<comment type="similarity">
    <text evidence="1">Belongs to the universal stress protein A family.</text>
</comment>
<name>A0ABW1E4Y2_9ACTN</name>
<dbReference type="PANTHER" id="PTHR46553:SF3">
    <property type="entry name" value="ADENINE NUCLEOTIDE ALPHA HYDROLASES-LIKE SUPERFAMILY PROTEIN"/>
    <property type="match status" value="1"/>
</dbReference>